<reference evidence="11 12" key="1">
    <citation type="journal article" date="2021" name="Nat. Commun.">
        <title>Genetic determinants of endophytism in the Arabidopsis root mycobiome.</title>
        <authorList>
            <person name="Mesny F."/>
            <person name="Miyauchi S."/>
            <person name="Thiergart T."/>
            <person name="Pickel B."/>
            <person name="Atanasova L."/>
            <person name="Karlsson M."/>
            <person name="Huettel B."/>
            <person name="Barry K.W."/>
            <person name="Haridas S."/>
            <person name="Chen C."/>
            <person name="Bauer D."/>
            <person name="Andreopoulos W."/>
            <person name="Pangilinan J."/>
            <person name="LaButti K."/>
            <person name="Riley R."/>
            <person name="Lipzen A."/>
            <person name="Clum A."/>
            <person name="Drula E."/>
            <person name="Henrissat B."/>
            <person name="Kohler A."/>
            <person name="Grigoriev I.V."/>
            <person name="Martin F.M."/>
            <person name="Hacquard S."/>
        </authorList>
    </citation>
    <scope>NUCLEOTIDE SEQUENCE [LARGE SCALE GENOMIC DNA]</scope>
    <source>
        <strain evidence="11 12">MPI-SDFR-AT-0080</strain>
    </source>
</reference>
<accession>A0ABQ8GTQ1</accession>
<feature type="transmembrane region" description="Helical" evidence="10">
    <location>
        <begin position="180"/>
        <end position="203"/>
    </location>
</feature>
<evidence type="ECO:0000256" key="1">
    <source>
        <dbReference type="ARBA" id="ARBA00004477"/>
    </source>
</evidence>
<keyword evidence="9 10" id="KW-0472">Membrane</keyword>
<feature type="transmembrane region" description="Helical" evidence="10">
    <location>
        <begin position="99"/>
        <end position="118"/>
    </location>
</feature>
<evidence type="ECO:0000256" key="2">
    <source>
        <dbReference type="ARBA" id="ARBA00004922"/>
    </source>
</evidence>
<dbReference type="EC" id="2.4.1.-" evidence="10"/>
<organism evidence="11 12">
    <name type="scientific">Macrophomina phaseolina</name>
    <dbReference type="NCBI Taxonomy" id="35725"/>
    <lineage>
        <taxon>Eukaryota</taxon>
        <taxon>Fungi</taxon>
        <taxon>Dikarya</taxon>
        <taxon>Ascomycota</taxon>
        <taxon>Pezizomycotina</taxon>
        <taxon>Dothideomycetes</taxon>
        <taxon>Dothideomycetes incertae sedis</taxon>
        <taxon>Botryosphaeriales</taxon>
        <taxon>Botryosphaeriaceae</taxon>
        <taxon>Macrophomina</taxon>
    </lineage>
</organism>
<proteinExistence type="inferred from homology"/>
<keyword evidence="12" id="KW-1185">Reference proteome</keyword>
<keyword evidence="6 10" id="KW-0812">Transmembrane</keyword>
<feature type="transmembrane region" description="Helical" evidence="10">
    <location>
        <begin position="282"/>
        <end position="303"/>
    </location>
</feature>
<dbReference type="PANTHER" id="PTHR22760:SF2">
    <property type="entry name" value="ALPHA-1,2-MANNOSYLTRANSFERASE ALG9"/>
    <property type="match status" value="1"/>
</dbReference>
<name>A0ABQ8GTQ1_9PEZI</name>
<evidence type="ECO:0000256" key="9">
    <source>
        <dbReference type="ARBA" id="ARBA00023136"/>
    </source>
</evidence>
<comment type="similarity">
    <text evidence="3 10">Belongs to the glycosyltransferase 22 family.</text>
</comment>
<evidence type="ECO:0000256" key="6">
    <source>
        <dbReference type="ARBA" id="ARBA00022692"/>
    </source>
</evidence>
<evidence type="ECO:0000256" key="8">
    <source>
        <dbReference type="ARBA" id="ARBA00022989"/>
    </source>
</evidence>
<feature type="transmembrane region" description="Helical" evidence="10">
    <location>
        <begin position="380"/>
        <end position="403"/>
    </location>
</feature>
<evidence type="ECO:0000256" key="7">
    <source>
        <dbReference type="ARBA" id="ARBA00022824"/>
    </source>
</evidence>
<dbReference type="Pfam" id="PF11927">
    <property type="entry name" value="HODM_asu-like"/>
    <property type="match status" value="1"/>
</dbReference>
<dbReference type="InterPro" id="IPR005599">
    <property type="entry name" value="GPI_mannosylTrfase"/>
</dbReference>
<dbReference type="Proteomes" id="UP000774617">
    <property type="component" value="Unassembled WGS sequence"/>
</dbReference>
<evidence type="ECO:0000256" key="4">
    <source>
        <dbReference type="ARBA" id="ARBA00022676"/>
    </source>
</evidence>
<evidence type="ECO:0000256" key="5">
    <source>
        <dbReference type="ARBA" id="ARBA00022679"/>
    </source>
</evidence>
<feature type="transmembrane region" description="Helical" evidence="10">
    <location>
        <begin position="347"/>
        <end position="368"/>
    </location>
</feature>
<keyword evidence="5" id="KW-0808">Transferase</keyword>
<comment type="subcellular location">
    <subcellularLocation>
        <location evidence="1 10">Endoplasmic reticulum membrane</location>
        <topology evidence="1 10">Multi-pass membrane protein</topology>
    </subcellularLocation>
</comment>
<evidence type="ECO:0000313" key="11">
    <source>
        <dbReference type="EMBL" id="KAH7064636.1"/>
    </source>
</evidence>
<dbReference type="Pfam" id="PF03901">
    <property type="entry name" value="Glyco_transf_22"/>
    <property type="match status" value="1"/>
</dbReference>
<dbReference type="PANTHER" id="PTHR22760">
    <property type="entry name" value="GLYCOSYLTRANSFERASE"/>
    <property type="match status" value="1"/>
</dbReference>
<gene>
    <name evidence="11" type="ORF">B0J12DRAFT_706436</name>
</gene>
<keyword evidence="4 10" id="KW-0328">Glycosyltransferase</keyword>
<keyword evidence="7 10" id="KW-0256">Endoplasmic reticulum</keyword>
<evidence type="ECO:0000256" key="3">
    <source>
        <dbReference type="ARBA" id="ARBA00007063"/>
    </source>
</evidence>
<comment type="pathway">
    <text evidence="2">Protein modification; protein glycosylation.</text>
</comment>
<dbReference type="InterPro" id="IPR021848">
    <property type="entry name" value="HODM_asu-like"/>
</dbReference>
<feature type="transmembrane region" description="Helical" evidence="10">
    <location>
        <begin position="20"/>
        <end position="38"/>
    </location>
</feature>
<comment type="caution">
    <text evidence="11">The sequence shown here is derived from an EMBL/GenBank/DDBJ whole genome shotgun (WGS) entry which is preliminary data.</text>
</comment>
<feature type="transmembrane region" description="Helical" evidence="10">
    <location>
        <begin position="315"/>
        <end position="335"/>
    </location>
</feature>
<evidence type="ECO:0000313" key="12">
    <source>
        <dbReference type="Proteomes" id="UP000774617"/>
    </source>
</evidence>
<sequence length="935" mass="106309">MPPKAQPKGTKRAPEFNPVVAFYLFCGTHILSALYAPIQDCDEVFNFFEPTHYLDHGYGLQTWEYSPEYAVRSWAYAGLHAGIASVARLLPGSSKTTQFYFLRIVLGFFCACCETRLFSTIARTLNPRIAVFFLITMVFSPGMFYASTSYLPSSFAMYTNMLGVASFMDWKGGLRTAAGICWFAVGGILGWPFASVLILPFIAEEVFLAVQTGSLYDTGRRFLDGSVRSLCVLVLSESINSFFYRKLVCVPLNIVLYNVFSGPGKGPDIYGTEPWHFYARNLILNFNVWFILAVAALPLQVVNQLFRKQSTTKQSILRGIVFVSPFYLWLAIFTLQPHKEERFMYPVYPFLALNSAISLHVLLAYFGSSDPRELVGKIPAKLKLGVVVLVIMGAIDVGVWRALGVTTAYSAPLQIYEPLHQAGVSKPGDTVCLGKEWYRFPSSYFLPKGVKAKFVKSAFNGLLPGEFSEANVGFGLFPGAWLIPSGMNDENKEDPGKHTDLDHCTFMVDSSLPSWKASDLEPDYVGDREHWETVKCERFLDTAATSTLGRLGWVPDLPFVPERHRRNWGRYCLLRRKSTSEDSAIWIPSDFKRPAAEPYPNWSVIDSKPRPYRPFRYGPKYNTTMGLRTMDWNEWIELDNQYLSFHAKKAERLASPRASKLYHTAPEAYDGAVELLEELCSYLPQRYPSLFRKTAVGMDNLATGESLNIVERPLKEDPMAMCARQVQDDLAIMFERPDGQYYLLAGAILLAGFWRLEDKLGMPLSEIHTSGSVPEFKTKLEKGMMNFFRRVKPENPVVRNNYFIQVDEDLAWSHSIGPEDGEEGTIGWFSAEKDRAIEHHMFRSERQSLRRLPRSGGVVFTIRTYFHPITEICDEPYVPGRLASAVRSWNGEVSQYKGKERYEKVLLEYLDKRHEEQLANGLDLEREDDIRQYPW</sequence>
<keyword evidence="8 10" id="KW-1133">Transmembrane helix</keyword>
<feature type="transmembrane region" description="Helical" evidence="10">
    <location>
        <begin position="125"/>
        <end position="144"/>
    </location>
</feature>
<dbReference type="EMBL" id="JAGTJR010000001">
    <property type="protein sequence ID" value="KAH7064636.1"/>
    <property type="molecule type" value="Genomic_DNA"/>
</dbReference>
<protein>
    <recommendedName>
        <fullName evidence="10">Mannosyltransferase</fullName>
        <ecNumber evidence="10">2.4.1.-</ecNumber>
    </recommendedName>
</protein>
<evidence type="ECO:0000256" key="10">
    <source>
        <dbReference type="RuleBase" id="RU363075"/>
    </source>
</evidence>